<feature type="compositionally biased region" description="Polar residues" evidence="1">
    <location>
        <begin position="695"/>
        <end position="706"/>
    </location>
</feature>
<dbReference type="Proteomes" id="UP000700596">
    <property type="component" value="Unassembled WGS sequence"/>
</dbReference>
<feature type="compositionally biased region" description="Low complexity" evidence="1">
    <location>
        <begin position="12"/>
        <end position="26"/>
    </location>
</feature>
<evidence type="ECO:0000313" key="2">
    <source>
        <dbReference type="EMBL" id="KAH7139342.1"/>
    </source>
</evidence>
<feature type="region of interest" description="Disordered" evidence="1">
    <location>
        <begin position="518"/>
        <end position="745"/>
    </location>
</feature>
<feature type="compositionally biased region" description="Basic and acidic residues" evidence="1">
    <location>
        <begin position="637"/>
        <end position="647"/>
    </location>
</feature>
<feature type="compositionally biased region" description="Basic and acidic residues" evidence="1">
    <location>
        <begin position="712"/>
        <end position="731"/>
    </location>
</feature>
<name>A0A9P9EKX8_9PLEO</name>
<evidence type="ECO:0000313" key="3">
    <source>
        <dbReference type="Proteomes" id="UP000700596"/>
    </source>
</evidence>
<comment type="caution">
    <text evidence="2">The sequence shown here is derived from an EMBL/GenBank/DDBJ whole genome shotgun (WGS) entry which is preliminary data.</text>
</comment>
<dbReference type="AlphaFoldDB" id="A0A9P9EKX8"/>
<protein>
    <recommendedName>
        <fullName evidence="4">Myb-like domain-containing protein</fullName>
    </recommendedName>
</protein>
<evidence type="ECO:0000256" key="1">
    <source>
        <dbReference type="SAM" id="MobiDB-lite"/>
    </source>
</evidence>
<feature type="compositionally biased region" description="Basic and acidic residues" evidence="1">
    <location>
        <begin position="588"/>
        <end position="603"/>
    </location>
</feature>
<keyword evidence="3" id="KW-1185">Reference proteome</keyword>
<feature type="compositionally biased region" description="Polar residues" evidence="1">
    <location>
        <begin position="102"/>
        <end position="127"/>
    </location>
</feature>
<sequence length="858" mass="96854">MAERRSARSSRRNTPSTLPPSTITSPQQGRVLRKRGTRSVSREIESAPPASHPPRRSARQASILSESEPEGQPTARRAKRNVRKEAPKSLPTVEEVELQDISIGTPQRLNHEPITNAQRSPGALSQMSGTTAISSFSSVEAELLNVSAILRQLPKLYSDSTEFLNHLVPSDCTIDDDNQHIQEARKPDSSFNETFRDLEEVFNLRLAKFRGEDQQYVRLRAVHRALLGPDRDPSTMWSGIDLIVYLANLVVFAKSMIGSDRNEPEIWGALRELDGSLFPQLFLPSLSEGAEPSPAGESSLLVPTFELALELRVQLAMQVLEEASERDNFNPEETLMELFTNSKSPDNRPIVRGWMIPGIGGKDEDLPTHLHSRVLAQMEDIRQHFPTDTHSLERGHLVDFESLDLAFPWRSLILQLLDWVRSRHAEIQTAIESLGGIKVISARLRTEMEQPNTEPSKKRKSRVSFRENRRRSSHKFDPHAKRIDAAVSLLKEKQADTMPPQAVAPRSVPPLIAGQSIRTVIPTQKQSGPARDEVSTVRVGSPKKPTHRPVQQVVKNITPDEFVDNQMYQSPEDDTEPPSSFPPSSKADFIREFREKKRTDKENHHRRPVDLQKNVRMIEHGKEPVGNEYDSASAQRDPSHTAKDKQQAEPLARKRRLPFLEEDSEDEDDAFETVERSTIAQERRQKAPVAKKSRTGPTSSAPTSHQPRPRSVSKEFAHAELEESPSDRDAPEMTEDQPPPSTIADFKKLARINSSAQAIQRKERGRGRVAWSDEEEQELVKYMGLFPQQYAVILKEDLHGPYARQLLQGRTQVNLKDKARHLAMVFIKSGTGVKKGFEHVIQKHTTIGKQLLDDGYDW</sequence>
<feature type="region of interest" description="Disordered" evidence="1">
    <location>
        <begin position="1"/>
        <end position="127"/>
    </location>
</feature>
<feature type="compositionally biased region" description="Polar residues" evidence="1">
    <location>
        <begin position="518"/>
        <end position="527"/>
    </location>
</feature>
<dbReference type="OrthoDB" id="5398572at2759"/>
<feature type="region of interest" description="Disordered" evidence="1">
    <location>
        <begin position="447"/>
        <end position="480"/>
    </location>
</feature>
<gene>
    <name evidence="2" type="ORF">B0J11DRAFT_423907</name>
</gene>
<feature type="compositionally biased region" description="Basic and acidic residues" evidence="1">
    <location>
        <begin position="616"/>
        <end position="625"/>
    </location>
</feature>
<reference evidence="2" key="1">
    <citation type="journal article" date="2021" name="Nat. Commun.">
        <title>Genetic determinants of endophytism in the Arabidopsis root mycobiome.</title>
        <authorList>
            <person name="Mesny F."/>
            <person name="Miyauchi S."/>
            <person name="Thiergart T."/>
            <person name="Pickel B."/>
            <person name="Atanasova L."/>
            <person name="Karlsson M."/>
            <person name="Huettel B."/>
            <person name="Barry K.W."/>
            <person name="Haridas S."/>
            <person name="Chen C."/>
            <person name="Bauer D."/>
            <person name="Andreopoulos W."/>
            <person name="Pangilinan J."/>
            <person name="LaButti K."/>
            <person name="Riley R."/>
            <person name="Lipzen A."/>
            <person name="Clum A."/>
            <person name="Drula E."/>
            <person name="Henrissat B."/>
            <person name="Kohler A."/>
            <person name="Grigoriev I.V."/>
            <person name="Martin F.M."/>
            <person name="Hacquard S."/>
        </authorList>
    </citation>
    <scope>NUCLEOTIDE SEQUENCE</scope>
    <source>
        <strain evidence="2">MPI-CAGE-CH-0243</strain>
    </source>
</reference>
<dbReference type="EMBL" id="JAGMWT010000001">
    <property type="protein sequence ID" value="KAH7139342.1"/>
    <property type="molecule type" value="Genomic_DNA"/>
</dbReference>
<organism evidence="2 3">
    <name type="scientific">Dendryphion nanum</name>
    <dbReference type="NCBI Taxonomy" id="256645"/>
    <lineage>
        <taxon>Eukaryota</taxon>
        <taxon>Fungi</taxon>
        <taxon>Dikarya</taxon>
        <taxon>Ascomycota</taxon>
        <taxon>Pezizomycotina</taxon>
        <taxon>Dothideomycetes</taxon>
        <taxon>Pleosporomycetidae</taxon>
        <taxon>Pleosporales</taxon>
        <taxon>Torulaceae</taxon>
        <taxon>Dendryphion</taxon>
    </lineage>
</organism>
<accession>A0A9P9EKX8</accession>
<proteinExistence type="predicted"/>
<feature type="compositionally biased region" description="Basic residues" evidence="1">
    <location>
        <begin position="457"/>
        <end position="473"/>
    </location>
</feature>
<dbReference type="PANTHER" id="PTHR47807:SF1">
    <property type="entry name" value="PROTEIN TBF1"/>
    <property type="match status" value="1"/>
</dbReference>
<dbReference type="InterPro" id="IPR052833">
    <property type="entry name" value="Telomeric_DNA-bd_trans-reg"/>
</dbReference>
<dbReference type="PANTHER" id="PTHR47807">
    <property type="entry name" value="PROTEIN TBF1"/>
    <property type="match status" value="1"/>
</dbReference>
<evidence type="ECO:0008006" key="4">
    <source>
        <dbReference type="Google" id="ProtNLM"/>
    </source>
</evidence>
<feature type="compositionally biased region" description="Acidic residues" evidence="1">
    <location>
        <begin position="660"/>
        <end position="672"/>
    </location>
</feature>